<feature type="non-terminal residue" evidence="1">
    <location>
        <position position="130"/>
    </location>
</feature>
<evidence type="ECO:0000313" key="2">
    <source>
        <dbReference type="Proteomes" id="UP000053820"/>
    </source>
</evidence>
<evidence type="ECO:0000313" key="1">
    <source>
        <dbReference type="EMBL" id="KIJ59513.1"/>
    </source>
</evidence>
<proteinExistence type="predicted"/>
<keyword evidence="2" id="KW-1185">Reference proteome</keyword>
<gene>
    <name evidence="1" type="ORF">HYDPIDRAFT_118421</name>
</gene>
<dbReference type="HOGENOM" id="CLU_1943121_0_0_1"/>
<protein>
    <submittedName>
        <fullName evidence="1">Uncharacterized protein</fullName>
    </submittedName>
</protein>
<dbReference type="EMBL" id="KN839886">
    <property type="protein sequence ID" value="KIJ59513.1"/>
    <property type="molecule type" value="Genomic_DNA"/>
</dbReference>
<name>A0A0C9W0W7_9AGAM</name>
<dbReference type="AlphaFoldDB" id="A0A0C9W0W7"/>
<organism evidence="1 2">
    <name type="scientific">Hydnomerulius pinastri MD-312</name>
    <dbReference type="NCBI Taxonomy" id="994086"/>
    <lineage>
        <taxon>Eukaryota</taxon>
        <taxon>Fungi</taxon>
        <taxon>Dikarya</taxon>
        <taxon>Basidiomycota</taxon>
        <taxon>Agaricomycotina</taxon>
        <taxon>Agaricomycetes</taxon>
        <taxon>Agaricomycetidae</taxon>
        <taxon>Boletales</taxon>
        <taxon>Boletales incertae sedis</taxon>
        <taxon>Leucogyrophana</taxon>
    </lineage>
</organism>
<dbReference type="OrthoDB" id="2679023at2759"/>
<sequence length="130" mass="14595">MTVVKGLLTESFGLLLGTKKIDGKHLPGYPMGIGEGTDAWPKDPGTGKPLVRFDWRLGKHDDPVNAVGLREVANRIREVGPKMGDAVKLVLNDILPGQLEKAVREKYMRMANEYRKVDKKRKRVDEEDDL</sequence>
<reference evidence="1 2" key="1">
    <citation type="submission" date="2014-04" db="EMBL/GenBank/DDBJ databases">
        <title>Evolutionary Origins and Diversification of the Mycorrhizal Mutualists.</title>
        <authorList>
            <consortium name="DOE Joint Genome Institute"/>
            <consortium name="Mycorrhizal Genomics Consortium"/>
            <person name="Kohler A."/>
            <person name="Kuo A."/>
            <person name="Nagy L.G."/>
            <person name="Floudas D."/>
            <person name="Copeland A."/>
            <person name="Barry K.W."/>
            <person name="Cichocki N."/>
            <person name="Veneault-Fourrey C."/>
            <person name="LaButti K."/>
            <person name="Lindquist E.A."/>
            <person name="Lipzen A."/>
            <person name="Lundell T."/>
            <person name="Morin E."/>
            <person name="Murat C."/>
            <person name="Riley R."/>
            <person name="Ohm R."/>
            <person name="Sun H."/>
            <person name="Tunlid A."/>
            <person name="Henrissat B."/>
            <person name="Grigoriev I.V."/>
            <person name="Hibbett D.S."/>
            <person name="Martin F."/>
        </authorList>
    </citation>
    <scope>NUCLEOTIDE SEQUENCE [LARGE SCALE GENOMIC DNA]</scope>
    <source>
        <strain evidence="1 2">MD-312</strain>
    </source>
</reference>
<accession>A0A0C9W0W7</accession>
<dbReference type="Proteomes" id="UP000053820">
    <property type="component" value="Unassembled WGS sequence"/>
</dbReference>